<name>A0A7W6GB71_9HYPH</name>
<dbReference type="Pfam" id="PF08402">
    <property type="entry name" value="TOBE_2"/>
    <property type="match status" value="1"/>
</dbReference>
<evidence type="ECO:0000313" key="2">
    <source>
        <dbReference type="EMBL" id="MBB3965348.1"/>
    </source>
</evidence>
<accession>A0A7W6GB71</accession>
<keyword evidence="3" id="KW-1185">Reference proteome</keyword>
<feature type="domain" description="Transport-associated OB type 2" evidence="1">
    <location>
        <begin position="3"/>
        <end position="74"/>
    </location>
</feature>
<dbReference type="Gene3D" id="2.40.50.140">
    <property type="entry name" value="Nucleic acid-binding proteins"/>
    <property type="match status" value="1"/>
</dbReference>
<dbReference type="GO" id="GO:0043190">
    <property type="term" value="C:ATP-binding cassette (ABC) transporter complex"/>
    <property type="evidence" value="ECO:0007669"/>
    <property type="project" value="InterPro"/>
</dbReference>
<sequence length="89" mass="9564">MRLGIRAEAVKIANGVPATTRGKVDVLERLGDRTLLYTRLTDGSVIVAEDIGNSRVAIGDEVGLTLDGGRTHLFNDDGRAWHNEEPGHG</sequence>
<evidence type="ECO:0000259" key="1">
    <source>
        <dbReference type="Pfam" id="PF08402"/>
    </source>
</evidence>
<evidence type="ECO:0000313" key="3">
    <source>
        <dbReference type="Proteomes" id="UP000582090"/>
    </source>
</evidence>
<dbReference type="GO" id="GO:0022857">
    <property type="term" value="F:transmembrane transporter activity"/>
    <property type="evidence" value="ECO:0007669"/>
    <property type="project" value="InterPro"/>
</dbReference>
<dbReference type="GO" id="GO:0005524">
    <property type="term" value="F:ATP binding"/>
    <property type="evidence" value="ECO:0007669"/>
    <property type="project" value="InterPro"/>
</dbReference>
<protein>
    <submittedName>
        <fullName evidence="2">ABC-type sugar transport system ATPase subunit</fullName>
    </submittedName>
</protein>
<dbReference type="SUPFAM" id="SSF50331">
    <property type="entry name" value="MOP-like"/>
    <property type="match status" value="1"/>
</dbReference>
<dbReference type="InterPro" id="IPR008995">
    <property type="entry name" value="Mo/tungstate-bd_C_term_dom"/>
</dbReference>
<reference evidence="2 3" key="1">
    <citation type="submission" date="2020-08" db="EMBL/GenBank/DDBJ databases">
        <title>Genomic Encyclopedia of Type Strains, Phase IV (KMG-IV): sequencing the most valuable type-strain genomes for metagenomic binning, comparative biology and taxonomic classification.</title>
        <authorList>
            <person name="Goeker M."/>
        </authorList>
    </citation>
    <scope>NUCLEOTIDE SEQUENCE [LARGE SCALE GENOMIC DNA]</scope>
    <source>
        <strain evidence="2 3">DSM 26575</strain>
    </source>
</reference>
<comment type="caution">
    <text evidence="2">The sequence shown here is derived from an EMBL/GenBank/DDBJ whole genome shotgun (WGS) entry which is preliminary data.</text>
</comment>
<dbReference type="InterPro" id="IPR012340">
    <property type="entry name" value="NA-bd_OB-fold"/>
</dbReference>
<gene>
    <name evidence="2" type="ORF">GGQ67_003021</name>
</gene>
<keyword evidence="2" id="KW-0813">Transport</keyword>
<dbReference type="AlphaFoldDB" id="A0A7W6GB71"/>
<dbReference type="Proteomes" id="UP000582090">
    <property type="component" value="Unassembled WGS sequence"/>
</dbReference>
<dbReference type="EMBL" id="JACIDW010000009">
    <property type="protein sequence ID" value="MBB3965348.1"/>
    <property type="molecule type" value="Genomic_DNA"/>
</dbReference>
<keyword evidence="2" id="KW-0762">Sugar transport</keyword>
<organism evidence="2 3">
    <name type="scientific">Rhizobium metallidurans</name>
    <dbReference type="NCBI Taxonomy" id="1265931"/>
    <lineage>
        <taxon>Bacteria</taxon>
        <taxon>Pseudomonadati</taxon>
        <taxon>Pseudomonadota</taxon>
        <taxon>Alphaproteobacteria</taxon>
        <taxon>Hyphomicrobiales</taxon>
        <taxon>Rhizobiaceae</taxon>
        <taxon>Rhizobium/Agrobacterium group</taxon>
        <taxon>Rhizobium</taxon>
    </lineage>
</organism>
<proteinExistence type="predicted"/>
<dbReference type="InterPro" id="IPR013611">
    <property type="entry name" value="Transp-assoc_OB_typ2"/>
</dbReference>